<dbReference type="InterPro" id="IPR013154">
    <property type="entry name" value="ADH-like_N"/>
</dbReference>
<comment type="similarity">
    <text evidence="3 8">Belongs to the zinc-containing alcohol dehydrogenase family.</text>
</comment>
<dbReference type="CDD" id="cd05285">
    <property type="entry name" value="sorbitol_DH"/>
    <property type="match status" value="1"/>
</dbReference>
<organism evidence="10 11">
    <name type="scientific">Clohesyomyces aquaticus</name>
    <dbReference type="NCBI Taxonomy" id="1231657"/>
    <lineage>
        <taxon>Eukaryota</taxon>
        <taxon>Fungi</taxon>
        <taxon>Dikarya</taxon>
        <taxon>Ascomycota</taxon>
        <taxon>Pezizomycotina</taxon>
        <taxon>Dothideomycetes</taxon>
        <taxon>Pleosporomycetidae</taxon>
        <taxon>Pleosporales</taxon>
        <taxon>Lindgomycetaceae</taxon>
        <taxon>Clohesyomyces</taxon>
    </lineage>
</organism>
<evidence type="ECO:0000256" key="2">
    <source>
        <dbReference type="ARBA" id="ARBA00004921"/>
    </source>
</evidence>
<evidence type="ECO:0000256" key="3">
    <source>
        <dbReference type="ARBA" id="ARBA00008072"/>
    </source>
</evidence>
<dbReference type="PANTHER" id="PTHR43161:SF25">
    <property type="entry name" value="ALCOHOL DEHYDROGENASE, PUTATIVE (AFU_ORTHOLOGUE AFUA_1G14390)-RELATED"/>
    <property type="match status" value="1"/>
</dbReference>
<dbReference type="InterPro" id="IPR013149">
    <property type="entry name" value="ADH-like_C"/>
</dbReference>
<dbReference type="PANTHER" id="PTHR43161">
    <property type="entry name" value="SORBITOL DEHYDROGENASE"/>
    <property type="match status" value="1"/>
</dbReference>
<feature type="domain" description="Enoyl reductase (ER)" evidence="9">
    <location>
        <begin position="26"/>
        <end position="404"/>
    </location>
</feature>
<dbReference type="Pfam" id="PF00107">
    <property type="entry name" value="ADH_zinc_N"/>
    <property type="match status" value="1"/>
</dbReference>
<dbReference type="AlphaFoldDB" id="A0A1Y1ZTN3"/>
<dbReference type="Gene3D" id="3.90.180.10">
    <property type="entry name" value="Medium-chain alcohol dehydrogenases, catalytic domain"/>
    <property type="match status" value="1"/>
</dbReference>
<protein>
    <submittedName>
        <fullName evidence="10">Chaperonin 10-like protein</fullName>
    </submittedName>
</protein>
<comment type="caution">
    <text evidence="10">The sequence shown here is derived from an EMBL/GenBank/DDBJ whole genome shotgun (WGS) entry which is preliminary data.</text>
</comment>
<dbReference type="PROSITE" id="PS00059">
    <property type="entry name" value="ADH_ZINC"/>
    <property type="match status" value="1"/>
</dbReference>
<keyword evidence="4 8" id="KW-0479">Metal-binding</keyword>
<dbReference type="InterPro" id="IPR002328">
    <property type="entry name" value="ADH_Zn_CS"/>
</dbReference>
<dbReference type="SMART" id="SM00829">
    <property type="entry name" value="PKS_ER"/>
    <property type="match status" value="1"/>
</dbReference>
<dbReference type="EMBL" id="MCFA01000040">
    <property type="protein sequence ID" value="ORY13570.1"/>
    <property type="molecule type" value="Genomic_DNA"/>
</dbReference>
<dbReference type="OrthoDB" id="5363962at2759"/>
<keyword evidence="7" id="KW-0520">NAD</keyword>
<dbReference type="InterPro" id="IPR045306">
    <property type="entry name" value="SDH-like"/>
</dbReference>
<gene>
    <name evidence="10" type="ORF">BCR34DRAFT_599745</name>
</gene>
<keyword evidence="5 8" id="KW-0862">Zinc</keyword>
<evidence type="ECO:0000256" key="7">
    <source>
        <dbReference type="ARBA" id="ARBA00023027"/>
    </source>
</evidence>
<dbReference type="Pfam" id="PF08240">
    <property type="entry name" value="ADH_N"/>
    <property type="match status" value="1"/>
</dbReference>
<dbReference type="InterPro" id="IPR020843">
    <property type="entry name" value="ER"/>
</dbReference>
<sequence>MPASAADKTPDLAPSTQKIRASVLHGANDLRIESRTLSPPGPTDVQVAILATGLCGSDLHYYRHYRNGDILVQEPLSLGHESAGVVVDVGSSVTRLNVGDKVALEVGLPCEQCERCNEGRYNICKGMNFRSSAKAFPHAQGTLQDRVNHPERWCYKLPDSMSLALGALLEPLSVAIHALSRASIPPPSRGARPPTILVFGAGAVGLLVAAYARLSHPSATILIADIDAGRVNFALSHHFAHLGYTVPIPPKTPSPPSIEDSLSKARETASSIAAVKRSTDEEVGEVDYVFECTGVPSCLQTAIYATRPGGRIMLIGMGSPIQTLPISAAALREVDLVGVFRYRDTYPRGIEILGKCMEEKGDGVPDFEALVTHRYKGLEKVEDAFEMAGRTVDGQGGLVIKVLVEMDGGVEGAKL</sequence>
<dbReference type="SUPFAM" id="SSF50129">
    <property type="entry name" value="GroES-like"/>
    <property type="match status" value="1"/>
</dbReference>
<dbReference type="Gene3D" id="3.40.50.720">
    <property type="entry name" value="NAD(P)-binding Rossmann-like Domain"/>
    <property type="match status" value="1"/>
</dbReference>
<dbReference type="GO" id="GO:0006062">
    <property type="term" value="P:sorbitol catabolic process"/>
    <property type="evidence" value="ECO:0007669"/>
    <property type="project" value="TreeGrafter"/>
</dbReference>
<evidence type="ECO:0000256" key="8">
    <source>
        <dbReference type="RuleBase" id="RU361277"/>
    </source>
</evidence>
<evidence type="ECO:0000259" key="9">
    <source>
        <dbReference type="SMART" id="SM00829"/>
    </source>
</evidence>
<dbReference type="GO" id="GO:0003939">
    <property type="term" value="F:L-iditol 2-dehydrogenase (NAD+) activity"/>
    <property type="evidence" value="ECO:0007669"/>
    <property type="project" value="TreeGrafter"/>
</dbReference>
<reference evidence="10 11" key="1">
    <citation type="submission" date="2016-07" db="EMBL/GenBank/DDBJ databases">
        <title>Pervasive Adenine N6-methylation of Active Genes in Fungi.</title>
        <authorList>
            <consortium name="DOE Joint Genome Institute"/>
            <person name="Mondo S.J."/>
            <person name="Dannebaum R.O."/>
            <person name="Kuo R.C."/>
            <person name="Labutti K."/>
            <person name="Haridas S."/>
            <person name="Kuo A."/>
            <person name="Salamov A."/>
            <person name="Ahrendt S.R."/>
            <person name="Lipzen A."/>
            <person name="Sullivan W."/>
            <person name="Andreopoulos W.B."/>
            <person name="Clum A."/>
            <person name="Lindquist E."/>
            <person name="Daum C."/>
            <person name="Ramamoorthy G.K."/>
            <person name="Gryganskyi A."/>
            <person name="Culley D."/>
            <person name="Magnuson J.K."/>
            <person name="James T.Y."/>
            <person name="O'Malley M.A."/>
            <person name="Stajich J.E."/>
            <person name="Spatafora J.W."/>
            <person name="Visel A."/>
            <person name="Grigoriev I.V."/>
        </authorList>
    </citation>
    <scope>NUCLEOTIDE SEQUENCE [LARGE SCALE GENOMIC DNA]</scope>
    <source>
        <strain evidence="10 11">CBS 115471</strain>
    </source>
</reference>
<keyword evidence="6" id="KW-0560">Oxidoreductase</keyword>
<evidence type="ECO:0000256" key="4">
    <source>
        <dbReference type="ARBA" id="ARBA00022723"/>
    </source>
</evidence>
<evidence type="ECO:0000256" key="1">
    <source>
        <dbReference type="ARBA" id="ARBA00001947"/>
    </source>
</evidence>
<comment type="pathway">
    <text evidence="2">Carbohydrate degradation.</text>
</comment>
<dbReference type="Proteomes" id="UP000193144">
    <property type="component" value="Unassembled WGS sequence"/>
</dbReference>
<dbReference type="GO" id="GO:0008270">
    <property type="term" value="F:zinc ion binding"/>
    <property type="evidence" value="ECO:0007669"/>
    <property type="project" value="InterPro"/>
</dbReference>
<evidence type="ECO:0000256" key="6">
    <source>
        <dbReference type="ARBA" id="ARBA00023002"/>
    </source>
</evidence>
<evidence type="ECO:0000313" key="11">
    <source>
        <dbReference type="Proteomes" id="UP000193144"/>
    </source>
</evidence>
<name>A0A1Y1ZTN3_9PLEO</name>
<dbReference type="InterPro" id="IPR011032">
    <property type="entry name" value="GroES-like_sf"/>
</dbReference>
<evidence type="ECO:0000313" key="10">
    <source>
        <dbReference type="EMBL" id="ORY13570.1"/>
    </source>
</evidence>
<dbReference type="STRING" id="1231657.A0A1Y1ZTN3"/>
<evidence type="ECO:0000256" key="5">
    <source>
        <dbReference type="ARBA" id="ARBA00022833"/>
    </source>
</evidence>
<proteinExistence type="inferred from homology"/>
<dbReference type="InterPro" id="IPR036291">
    <property type="entry name" value="NAD(P)-bd_dom_sf"/>
</dbReference>
<keyword evidence="11" id="KW-1185">Reference proteome</keyword>
<accession>A0A1Y1ZTN3</accession>
<dbReference type="SUPFAM" id="SSF51735">
    <property type="entry name" value="NAD(P)-binding Rossmann-fold domains"/>
    <property type="match status" value="1"/>
</dbReference>
<comment type="cofactor">
    <cofactor evidence="1 8">
        <name>Zn(2+)</name>
        <dbReference type="ChEBI" id="CHEBI:29105"/>
    </cofactor>
</comment>